<dbReference type="InterPro" id="IPR028345">
    <property type="entry name" value="Antibiotic_NAT-like"/>
</dbReference>
<dbReference type="GO" id="GO:0046353">
    <property type="term" value="F:aminoglycoside 3-N-acetyltransferase activity"/>
    <property type="evidence" value="ECO:0007669"/>
    <property type="project" value="UniProtKB-EC"/>
</dbReference>
<name>A0A0J1FNJ7_9FIRM</name>
<keyword evidence="6" id="KW-1185">Reference proteome</keyword>
<dbReference type="GO" id="GO:0046677">
    <property type="term" value="P:response to antibiotic"/>
    <property type="evidence" value="ECO:0007669"/>
    <property type="project" value="UniProtKB-KW"/>
</dbReference>
<keyword evidence="4" id="KW-0046">Antibiotic resistance</keyword>
<sequence>MLEVDLIQSPKAEFLTPLFTYNDAAISSLDFVKALQNLGITKGDTVYMTSDIAVFGKLAVFNRQFLLDSIIEAVIEVVGDQGTIIMPTFSYSFCNGESFNVAESKSTVGVLTEHFRQRSDVKRTVQPIFSAAVWGEKQDFFMNIGHDSFDNDSIFGKLRRVKGKFVCLGAPFHSCTYIHHIEQMHGCNYRYIKTFSGTIINDDQVYEDSYTFFVRYLGKNVNLDTNPLEKHLLSKGLLDQVTLGNGIIQCISSEELFAEGCKLLDSDPYFFLEGEPNL</sequence>
<gene>
    <name evidence="5" type="primary">yokD</name>
    <name evidence="5" type="ORF">DEAC_c30310</name>
</gene>
<protein>
    <recommendedName>
        <fullName evidence="4">Aminoglycoside N(3)-acetyltransferase</fullName>
        <ecNumber evidence="4">2.3.1.-</ecNumber>
    </recommendedName>
</protein>
<evidence type="ECO:0000313" key="6">
    <source>
        <dbReference type="Proteomes" id="UP000036356"/>
    </source>
</evidence>
<evidence type="ECO:0000256" key="1">
    <source>
        <dbReference type="ARBA" id="ARBA00006383"/>
    </source>
</evidence>
<dbReference type="PATRIC" id="fig|476652.3.peg.3190"/>
<reference evidence="5 6" key="1">
    <citation type="submission" date="2015-06" db="EMBL/GenBank/DDBJ databases">
        <title>Draft genome of the moderately acidophilic sulfate reducer Candidatus Desulfosporosinus acididurans strain M1.</title>
        <authorList>
            <person name="Poehlein A."/>
            <person name="Petzsch P."/>
            <person name="Johnson B.D."/>
            <person name="Schloemann M."/>
            <person name="Daniel R."/>
            <person name="Muehling M."/>
        </authorList>
    </citation>
    <scope>NUCLEOTIDE SEQUENCE [LARGE SCALE GENOMIC DNA]</scope>
    <source>
        <strain evidence="5 6">M1</strain>
    </source>
</reference>
<keyword evidence="3 4" id="KW-0012">Acyltransferase</keyword>
<proteinExistence type="inferred from homology"/>
<dbReference type="EC" id="2.3.1.-" evidence="4"/>
<organism evidence="5 6">
    <name type="scientific">Desulfosporosinus acididurans</name>
    <dbReference type="NCBI Taxonomy" id="476652"/>
    <lineage>
        <taxon>Bacteria</taxon>
        <taxon>Bacillati</taxon>
        <taxon>Bacillota</taxon>
        <taxon>Clostridia</taxon>
        <taxon>Eubacteriales</taxon>
        <taxon>Desulfitobacteriaceae</taxon>
        <taxon>Desulfosporosinus</taxon>
    </lineage>
</organism>
<dbReference type="AlphaFoldDB" id="A0A0J1FNJ7"/>
<evidence type="ECO:0000256" key="3">
    <source>
        <dbReference type="ARBA" id="ARBA00023315"/>
    </source>
</evidence>
<dbReference type="EMBL" id="LDZY01000010">
    <property type="protein sequence ID" value="KLU65064.1"/>
    <property type="molecule type" value="Genomic_DNA"/>
</dbReference>
<evidence type="ECO:0000313" key="5">
    <source>
        <dbReference type="EMBL" id="KLU65064.1"/>
    </source>
</evidence>
<dbReference type="Pfam" id="PF02522">
    <property type="entry name" value="Antibiotic_NAT"/>
    <property type="match status" value="1"/>
</dbReference>
<dbReference type="InterPro" id="IPR003679">
    <property type="entry name" value="Amioglycoside_AcTrfase"/>
</dbReference>
<evidence type="ECO:0000256" key="4">
    <source>
        <dbReference type="RuleBase" id="RU365031"/>
    </source>
</evidence>
<comment type="similarity">
    <text evidence="1 4">Belongs to the antibiotic N-acetyltransferase family.</text>
</comment>
<dbReference type="SUPFAM" id="SSF110710">
    <property type="entry name" value="TTHA0583/YokD-like"/>
    <property type="match status" value="1"/>
</dbReference>
<keyword evidence="2 4" id="KW-0808">Transferase</keyword>
<comment type="catalytic activity">
    <reaction evidence="4">
        <text>a 2-deoxystreptamine antibiotic + acetyl-CoA = an N(3)-acetyl-2-deoxystreptamine antibiotic + CoA + H(+)</text>
        <dbReference type="Rhea" id="RHEA:12665"/>
        <dbReference type="ChEBI" id="CHEBI:15378"/>
        <dbReference type="ChEBI" id="CHEBI:57287"/>
        <dbReference type="ChEBI" id="CHEBI:57288"/>
        <dbReference type="ChEBI" id="CHEBI:57921"/>
        <dbReference type="ChEBI" id="CHEBI:77452"/>
        <dbReference type="EC" id="2.3.1.81"/>
    </reaction>
</comment>
<accession>A0A0J1FNJ7</accession>
<dbReference type="PANTHER" id="PTHR11104:SF0">
    <property type="entry name" value="SPBETA PROPHAGE-DERIVED AMINOGLYCOSIDE N(3')-ACETYLTRANSFERASE-LIKE PROTEIN YOKD"/>
    <property type="match status" value="1"/>
</dbReference>
<dbReference type="PANTHER" id="PTHR11104">
    <property type="entry name" value="AMINOGLYCOSIDE N3-ACETYLTRANSFERASE"/>
    <property type="match status" value="1"/>
</dbReference>
<dbReference type="Proteomes" id="UP000036356">
    <property type="component" value="Unassembled WGS sequence"/>
</dbReference>
<evidence type="ECO:0000256" key="2">
    <source>
        <dbReference type="ARBA" id="ARBA00022679"/>
    </source>
</evidence>
<dbReference type="STRING" id="476652.DEAC_c30310"/>
<comment type="caution">
    <text evidence="5">The sequence shown here is derived from an EMBL/GenBank/DDBJ whole genome shotgun (WGS) entry which is preliminary data.</text>
</comment>